<dbReference type="RefSeq" id="WP_089400683.1">
    <property type="nucleotide sequence ID" value="NZ_FZOT01000014.1"/>
</dbReference>
<evidence type="ECO:0000313" key="1">
    <source>
        <dbReference type="EMBL" id="SNT11236.1"/>
    </source>
</evidence>
<organism evidence="1 2">
    <name type="scientific">Noviherbaspirillum humi</name>
    <dbReference type="NCBI Taxonomy" id="1688639"/>
    <lineage>
        <taxon>Bacteria</taxon>
        <taxon>Pseudomonadati</taxon>
        <taxon>Pseudomonadota</taxon>
        <taxon>Betaproteobacteria</taxon>
        <taxon>Burkholderiales</taxon>
        <taxon>Oxalobacteraceae</taxon>
        <taxon>Noviherbaspirillum</taxon>
    </lineage>
</organism>
<dbReference type="OrthoDB" id="8778325at2"/>
<proteinExistence type="predicted"/>
<name>A0A239JYY3_9BURK</name>
<reference evidence="1 2" key="1">
    <citation type="submission" date="2017-06" db="EMBL/GenBank/DDBJ databases">
        <authorList>
            <person name="Kim H.J."/>
            <person name="Triplett B.A."/>
        </authorList>
    </citation>
    <scope>NUCLEOTIDE SEQUENCE [LARGE SCALE GENOMIC DNA]</scope>
    <source>
        <strain evidence="1 2">U15</strain>
    </source>
</reference>
<accession>A0A239JYY3</accession>
<sequence>MEKEDAIKIMHHLADKLEDSLAIEDLVSPFAEFMAHVQPGLSEEDFAFLATVGAMIYRRGSEHYDSGLETALLMDRLRAVKLNNC</sequence>
<keyword evidence="2" id="KW-1185">Reference proteome</keyword>
<evidence type="ECO:0000313" key="2">
    <source>
        <dbReference type="Proteomes" id="UP000198284"/>
    </source>
</evidence>
<dbReference type="AlphaFoldDB" id="A0A239JYY3"/>
<protein>
    <recommendedName>
        <fullName evidence="3">Self-protective colicin-like immunity</fullName>
    </recommendedName>
</protein>
<dbReference type="EMBL" id="FZOT01000014">
    <property type="protein sequence ID" value="SNT11236.1"/>
    <property type="molecule type" value="Genomic_DNA"/>
</dbReference>
<dbReference type="Proteomes" id="UP000198284">
    <property type="component" value="Unassembled WGS sequence"/>
</dbReference>
<gene>
    <name evidence="1" type="ORF">SAMN06265795_11459</name>
</gene>
<evidence type="ECO:0008006" key="3">
    <source>
        <dbReference type="Google" id="ProtNLM"/>
    </source>
</evidence>